<dbReference type="InterPro" id="IPR004498">
    <property type="entry name" value="Ribosomal_PrmA_MeTrfase"/>
</dbReference>
<dbReference type="PANTHER" id="PTHR43648">
    <property type="entry name" value="ELECTRON TRANSFER FLAVOPROTEIN BETA SUBUNIT LYSINE METHYLTRANSFERASE"/>
    <property type="match status" value="1"/>
</dbReference>
<dbReference type="HAMAP" id="MF_00735">
    <property type="entry name" value="Methyltr_PrmA"/>
    <property type="match status" value="1"/>
</dbReference>
<dbReference type="GO" id="GO:0005840">
    <property type="term" value="C:ribosome"/>
    <property type="evidence" value="ECO:0007669"/>
    <property type="project" value="UniProtKB-KW"/>
</dbReference>
<accession>D1PVI9</accession>
<evidence type="ECO:0000256" key="2">
    <source>
        <dbReference type="ARBA" id="ARBA00022490"/>
    </source>
</evidence>
<dbReference type="eggNOG" id="COG2264">
    <property type="taxonomic scope" value="Bacteria"/>
</dbReference>
<dbReference type="GO" id="GO:0032259">
    <property type="term" value="P:methylation"/>
    <property type="evidence" value="ECO:0007669"/>
    <property type="project" value="UniProtKB-KW"/>
</dbReference>
<dbReference type="PANTHER" id="PTHR43648:SF1">
    <property type="entry name" value="ELECTRON TRANSFER FLAVOPROTEIN BETA SUBUNIT LYSINE METHYLTRANSFERASE"/>
    <property type="match status" value="1"/>
</dbReference>
<keyword evidence="7" id="KW-0687">Ribonucleoprotein</keyword>
<dbReference type="GO" id="GO:0005737">
    <property type="term" value="C:cytoplasm"/>
    <property type="evidence" value="ECO:0007669"/>
    <property type="project" value="UniProtKB-SubCell"/>
</dbReference>
<evidence type="ECO:0000256" key="5">
    <source>
        <dbReference type="ARBA" id="ARBA00022691"/>
    </source>
</evidence>
<keyword evidence="3 6" id="KW-0489">Methyltransferase</keyword>
<dbReference type="GO" id="GO:0016279">
    <property type="term" value="F:protein-lysine N-methyltransferase activity"/>
    <property type="evidence" value="ECO:0007669"/>
    <property type="project" value="RHEA"/>
</dbReference>
<organism evidence="7 8">
    <name type="scientific">Hallella bergensis DSM 17361</name>
    <dbReference type="NCBI Taxonomy" id="585502"/>
    <lineage>
        <taxon>Bacteria</taxon>
        <taxon>Pseudomonadati</taxon>
        <taxon>Bacteroidota</taxon>
        <taxon>Bacteroidia</taxon>
        <taxon>Bacteroidales</taxon>
        <taxon>Prevotellaceae</taxon>
        <taxon>Hallella</taxon>
    </lineage>
</organism>
<comment type="function">
    <text evidence="6">Methylates ribosomal protein L11.</text>
</comment>
<feature type="binding site" evidence="6">
    <location>
        <position position="223"/>
    </location>
    <ligand>
        <name>S-adenosyl-L-methionine</name>
        <dbReference type="ChEBI" id="CHEBI:59789"/>
    </ligand>
</feature>
<dbReference type="EC" id="2.1.1.-" evidence="6"/>
<keyword evidence="8" id="KW-1185">Reference proteome</keyword>
<dbReference type="CDD" id="cd02440">
    <property type="entry name" value="AdoMet_MTases"/>
    <property type="match status" value="1"/>
</dbReference>
<evidence type="ECO:0000313" key="7">
    <source>
        <dbReference type="EMBL" id="EFA44559.1"/>
    </source>
</evidence>
<protein>
    <recommendedName>
        <fullName evidence="6">Ribosomal protein L11 methyltransferase</fullName>
        <shortName evidence="6">L11 Mtase</shortName>
        <ecNumber evidence="6">2.1.1.-</ecNumber>
    </recommendedName>
</protein>
<feature type="binding site" evidence="6">
    <location>
        <position position="179"/>
    </location>
    <ligand>
        <name>S-adenosyl-L-methionine</name>
        <dbReference type="ChEBI" id="CHEBI:59789"/>
    </ligand>
</feature>
<gene>
    <name evidence="6 7" type="primary">prmA</name>
    <name evidence="7" type="ORF">HMPREF0645_0974</name>
</gene>
<comment type="similarity">
    <text evidence="1 6">Belongs to the methyltransferase superfamily. PrmA family.</text>
</comment>
<name>D1PVI9_9BACT</name>
<dbReference type="InterPro" id="IPR029063">
    <property type="entry name" value="SAM-dependent_MTases_sf"/>
</dbReference>
<dbReference type="NCBIfam" id="NF001785">
    <property type="entry name" value="PRK00517.2-2"/>
    <property type="match status" value="1"/>
</dbReference>
<reference evidence="7 8" key="1">
    <citation type="submission" date="2009-10" db="EMBL/GenBank/DDBJ databases">
        <authorList>
            <person name="Qin X."/>
            <person name="Bachman B."/>
            <person name="Battles P."/>
            <person name="Bell A."/>
            <person name="Bess C."/>
            <person name="Bickham C."/>
            <person name="Chaboub L."/>
            <person name="Chen D."/>
            <person name="Coyle M."/>
            <person name="Deiros D.R."/>
            <person name="Dinh H."/>
            <person name="Forbes L."/>
            <person name="Fowler G."/>
            <person name="Francisco L."/>
            <person name="Fu Q."/>
            <person name="Gubbala S."/>
            <person name="Hale W."/>
            <person name="Han Y."/>
            <person name="Hemphill L."/>
            <person name="Highlander S.K."/>
            <person name="Hirani K."/>
            <person name="Hogues M."/>
            <person name="Jackson L."/>
            <person name="Jakkamsetti A."/>
            <person name="Javaid M."/>
            <person name="Jiang H."/>
            <person name="Korchina V."/>
            <person name="Kovar C."/>
            <person name="Lara F."/>
            <person name="Lee S."/>
            <person name="Mata R."/>
            <person name="Mathew T."/>
            <person name="Moen C."/>
            <person name="Morales K."/>
            <person name="Munidasa M."/>
            <person name="Nazareth L."/>
            <person name="Ngo R."/>
            <person name="Nguyen L."/>
            <person name="Okwuonu G."/>
            <person name="Ongeri F."/>
            <person name="Patil S."/>
            <person name="Petrosino J."/>
            <person name="Pham C."/>
            <person name="Pham P."/>
            <person name="Pu L.-L."/>
            <person name="Puazo M."/>
            <person name="Raj R."/>
            <person name="Reid J."/>
            <person name="Rouhana J."/>
            <person name="Saada N."/>
            <person name="Shang Y."/>
            <person name="Simmons D."/>
            <person name="Thornton R."/>
            <person name="Warren J."/>
            <person name="Weissenberger G."/>
            <person name="Zhang J."/>
            <person name="Zhang L."/>
            <person name="Zhou C."/>
            <person name="Zhu D."/>
            <person name="Muzny D."/>
            <person name="Worley K."/>
            <person name="Gibbs R."/>
        </authorList>
    </citation>
    <scope>NUCLEOTIDE SEQUENCE [LARGE SCALE GENOMIC DNA]</scope>
    <source>
        <strain evidence="7 8">DSM 17361</strain>
    </source>
</reference>
<keyword evidence="2 6" id="KW-0963">Cytoplasm</keyword>
<sequence length="288" mass="31870">MEYIVAEFDISCPAHLMQVARDLVADASAEAGFESFEDTPRGLRGYVQKELLDLDKLNQSLEELLLEDTTVTYALSAAENKDWNEQWEQAGFAPININNRVVVLDARQGKQDVAPGMIPVYIYARQAFGTGNHQTTRMIISTLLNLPLQGKRVLDCGCGSGILGIVASKFGAKSVIGYDIDEWSVDNARHNAEQNRVSNLEVIHGDASVLDHVEGLFDVVLANINRNILLQDLPAFKAVMAPDATLVLSGFYEEDSPILLKAANNLMLRQVGQLSEDNWCCLQFKRDE</sequence>
<comment type="subcellular location">
    <subcellularLocation>
        <location evidence="6">Cytoplasm</location>
    </subcellularLocation>
</comment>
<dbReference type="Proteomes" id="UP000003160">
    <property type="component" value="Unassembled WGS sequence"/>
</dbReference>
<evidence type="ECO:0000256" key="4">
    <source>
        <dbReference type="ARBA" id="ARBA00022679"/>
    </source>
</evidence>
<dbReference type="AlphaFoldDB" id="D1PVI9"/>
<keyword evidence="7" id="KW-0689">Ribosomal protein</keyword>
<proteinExistence type="inferred from homology"/>
<dbReference type="RefSeq" id="WP_007173088.1">
    <property type="nucleotide sequence ID" value="NZ_GG704780.1"/>
</dbReference>
<dbReference type="HOGENOM" id="CLU_049382_0_0_10"/>
<keyword evidence="5 6" id="KW-0949">S-adenosyl-L-methionine</keyword>
<evidence type="ECO:0000313" key="8">
    <source>
        <dbReference type="Proteomes" id="UP000003160"/>
    </source>
</evidence>
<dbReference type="SUPFAM" id="SSF53335">
    <property type="entry name" value="S-adenosyl-L-methionine-dependent methyltransferases"/>
    <property type="match status" value="1"/>
</dbReference>
<comment type="caution">
    <text evidence="7">The sequence shown here is derived from an EMBL/GenBank/DDBJ whole genome shotgun (WGS) entry which is preliminary data.</text>
</comment>
<dbReference type="OrthoDB" id="9785995at2"/>
<dbReference type="InterPro" id="IPR050078">
    <property type="entry name" value="Ribosomal_L11_MeTrfase_PrmA"/>
</dbReference>
<feature type="binding site" evidence="6">
    <location>
        <position position="136"/>
    </location>
    <ligand>
        <name>S-adenosyl-L-methionine</name>
        <dbReference type="ChEBI" id="CHEBI:59789"/>
    </ligand>
</feature>
<dbReference type="EMBL" id="ACKS01000039">
    <property type="protein sequence ID" value="EFA44559.1"/>
    <property type="molecule type" value="Genomic_DNA"/>
</dbReference>
<dbReference type="Pfam" id="PF06325">
    <property type="entry name" value="PrmA"/>
    <property type="match status" value="1"/>
</dbReference>
<keyword evidence="4 6" id="KW-0808">Transferase</keyword>
<dbReference type="Gene3D" id="3.40.50.150">
    <property type="entry name" value="Vaccinia Virus protein VP39"/>
    <property type="match status" value="1"/>
</dbReference>
<comment type="catalytic activity">
    <reaction evidence="6">
        <text>L-lysyl-[protein] + 3 S-adenosyl-L-methionine = N(6),N(6),N(6)-trimethyl-L-lysyl-[protein] + 3 S-adenosyl-L-homocysteine + 3 H(+)</text>
        <dbReference type="Rhea" id="RHEA:54192"/>
        <dbReference type="Rhea" id="RHEA-COMP:9752"/>
        <dbReference type="Rhea" id="RHEA-COMP:13826"/>
        <dbReference type="ChEBI" id="CHEBI:15378"/>
        <dbReference type="ChEBI" id="CHEBI:29969"/>
        <dbReference type="ChEBI" id="CHEBI:57856"/>
        <dbReference type="ChEBI" id="CHEBI:59789"/>
        <dbReference type="ChEBI" id="CHEBI:61961"/>
    </reaction>
</comment>
<dbReference type="PIRSF" id="PIRSF000401">
    <property type="entry name" value="RPL11_MTase"/>
    <property type="match status" value="1"/>
</dbReference>
<evidence type="ECO:0000256" key="1">
    <source>
        <dbReference type="ARBA" id="ARBA00009741"/>
    </source>
</evidence>
<evidence type="ECO:0000256" key="3">
    <source>
        <dbReference type="ARBA" id="ARBA00022603"/>
    </source>
</evidence>
<evidence type="ECO:0000256" key="6">
    <source>
        <dbReference type="HAMAP-Rule" id="MF_00735"/>
    </source>
</evidence>
<feature type="binding site" evidence="6">
    <location>
        <position position="157"/>
    </location>
    <ligand>
        <name>S-adenosyl-L-methionine</name>
        <dbReference type="ChEBI" id="CHEBI:59789"/>
    </ligand>
</feature>